<evidence type="ECO:0000256" key="1">
    <source>
        <dbReference type="SAM" id="MobiDB-lite"/>
    </source>
</evidence>
<feature type="region of interest" description="Disordered" evidence="1">
    <location>
        <begin position="1"/>
        <end position="46"/>
    </location>
</feature>
<dbReference type="Proteomes" id="UP001189429">
    <property type="component" value="Unassembled WGS sequence"/>
</dbReference>
<protein>
    <recommendedName>
        <fullName evidence="2">Protein kinase domain-containing protein</fullName>
    </recommendedName>
</protein>
<sequence length="569" mass="57954">MTWPPSRRGTARPGGECGKPRSRSPPACRGAAGAPPAPRPAPAGEDAWLGRAWPWLRVLGGEGGHARPRGGAGWCCAPAAEPPAPGPLAGCPLQGLRHGPAGEGVISTGHQGSVYEVHLHDGCSEWLQCAMKVPHVGGICIADPCAGATCAAPGGAALDQAWICVPCHGRRGFFHLCNPGVGDLVLTVLARGGGDGGGPAALALTMAPLCGEDGQAWRLDAETGQLRSGAAAGQGLALDVSEGRDEHGAAVIAYRAVAGGGPAGDNQRWRLQELAAPGRGGPLGVDAVRLVAILSAMPGSRALTVRSGCQARVQLADEVSHLARWSHEAGLVQLRQVVWGWGIPRGIIMERLGKQLGRGTAQPDADCLLRDLRERAGPRPLLEALSTAAGVARSLAPVASLLRRLHSDGYAHNDLHDGNILLQPQAGSFKVIDLGSTTPVDRWAAEVGAVPGSRWGAARDWRALSVAFLGLLSGGVQLSVWELVGTNGDATSEGKPCPWAPPASGGAGGCDGPDEAAVPPDAAALAGRGASGRTAAEAAALAALLRALFAPRVDGDEACEAFAALSRAR</sequence>
<feature type="domain" description="Protein kinase" evidence="2">
    <location>
        <begin position="252"/>
        <end position="569"/>
    </location>
</feature>
<feature type="compositionally biased region" description="Low complexity" evidence="1">
    <location>
        <begin position="25"/>
        <end position="34"/>
    </location>
</feature>
<gene>
    <name evidence="3" type="ORF">PCOR1329_LOCUS16684</name>
</gene>
<organism evidence="3 4">
    <name type="scientific">Prorocentrum cordatum</name>
    <dbReference type="NCBI Taxonomy" id="2364126"/>
    <lineage>
        <taxon>Eukaryota</taxon>
        <taxon>Sar</taxon>
        <taxon>Alveolata</taxon>
        <taxon>Dinophyceae</taxon>
        <taxon>Prorocentrales</taxon>
        <taxon>Prorocentraceae</taxon>
        <taxon>Prorocentrum</taxon>
    </lineage>
</organism>
<dbReference type="Gene3D" id="1.10.510.10">
    <property type="entry name" value="Transferase(Phosphotransferase) domain 1"/>
    <property type="match status" value="1"/>
</dbReference>
<dbReference type="Gene3D" id="2.80.10.50">
    <property type="match status" value="1"/>
</dbReference>
<dbReference type="InterPro" id="IPR011009">
    <property type="entry name" value="Kinase-like_dom_sf"/>
</dbReference>
<proteinExistence type="predicted"/>
<dbReference type="SUPFAM" id="SSF50370">
    <property type="entry name" value="Ricin B-like lectins"/>
    <property type="match status" value="1"/>
</dbReference>
<name>A0ABN9R4J6_9DINO</name>
<dbReference type="EMBL" id="CAUYUJ010005125">
    <property type="protein sequence ID" value="CAK0812384.1"/>
    <property type="molecule type" value="Genomic_DNA"/>
</dbReference>
<evidence type="ECO:0000313" key="3">
    <source>
        <dbReference type="EMBL" id="CAK0812384.1"/>
    </source>
</evidence>
<dbReference type="InterPro" id="IPR000719">
    <property type="entry name" value="Prot_kinase_dom"/>
</dbReference>
<dbReference type="SUPFAM" id="SSF56112">
    <property type="entry name" value="Protein kinase-like (PK-like)"/>
    <property type="match status" value="1"/>
</dbReference>
<keyword evidence="4" id="KW-1185">Reference proteome</keyword>
<evidence type="ECO:0000259" key="2">
    <source>
        <dbReference type="PROSITE" id="PS50011"/>
    </source>
</evidence>
<reference evidence="3" key="1">
    <citation type="submission" date="2023-10" db="EMBL/GenBank/DDBJ databases">
        <authorList>
            <person name="Chen Y."/>
            <person name="Shah S."/>
            <person name="Dougan E. K."/>
            <person name="Thang M."/>
            <person name="Chan C."/>
        </authorList>
    </citation>
    <scope>NUCLEOTIDE SEQUENCE [LARGE SCALE GENOMIC DNA]</scope>
</reference>
<dbReference type="PROSITE" id="PS50011">
    <property type="entry name" value="PROTEIN_KINASE_DOM"/>
    <property type="match status" value="1"/>
</dbReference>
<dbReference type="PROSITE" id="PS50231">
    <property type="entry name" value="RICIN_B_LECTIN"/>
    <property type="match status" value="1"/>
</dbReference>
<evidence type="ECO:0000313" key="4">
    <source>
        <dbReference type="Proteomes" id="UP001189429"/>
    </source>
</evidence>
<dbReference type="InterPro" id="IPR035992">
    <property type="entry name" value="Ricin_B-like_lectins"/>
</dbReference>
<comment type="caution">
    <text evidence="3">The sequence shown here is derived from an EMBL/GenBank/DDBJ whole genome shotgun (WGS) entry which is preliminary data.</text>
</comment>
<accession>A0ABN9R4J6</accession>